<dbReference type="EMBL" id="CP063849">
    <property type="protein sequence ID" value="QOY85321.1"/>
    <property type="molecule type" value="Genomic_DNA"/>
</dbReference>
<evidence type="ECO:0000259" key="1">
    <source>
        <dbReference type="Pfam" id="PF20091"/>
    </source>
</evidence>
<sequence length="644" mass="71178">MRLSGIVLLCVLPLCAGVTSVSVVERSDVLGGQSTGPAGPYERIIAKVQFALDPKLPQNKAVRDLELAPRNERGLVEFTADLYILKPRDPAKGNGTVLFEVSNRGGKGMLSRFNYARGSSDPRTEEEFGDRNLLEQGYTLLWVGWQWDTPPGDKLLRLDSPIAMLNGQAIRGLVRSEFIPDSRTNMMHLSDRKHTTYAAVSPAVTLTVRPTVLGARRTIPGADWKFNEDRTAIEMESGFQPGQIYEVVYQAENPRIEGLGLAAVRDAISFLKYGGVETLLADQRRFIKRSIGFGISQSGRFLRTFLYFGFNEDEKGRKVFDGVWADVGGAGRGSFNFRFGQASRDGYAHFNTLYPTDVFPFTDVPQIDPDTNKPNGLLMGVSAATMPKIFYTNGSWEYWNRCAALIHVSVDGKMDAPMSPDTRLYVVAGSQHGPGRLPSAAAGAQYPLNPNDHRPLQRALLDAMQAWIKDGKQPPASQYPLITEGQLVRPDQVRWPKSMKAALPEHPKVAYNVSYGPDWETTGVITMEPPKVGKPFPVLVPQVDADGNELGGIRMPEVAVPLGTFTGWNMRTAAAGAPKEMAPTLGSFFAFDKAAIGRRYASKEEYLKTVGLEAEKLVKLRLLLDRDRQRVVDHAAELWEFVQK</sequence>
<accession>A0A7S7NKI1</accession>
<gene>
    <name evidence="2" type="ORF">IRI77_21055</name>
</gene>
<feature type="domain" description="Alpha/beta hydrolase" evidence="1">
    <location>
        <begin position="239"/>
        <end position="632"/>
    </location>
</feature>
<dbReference type="Pfam" id="PF20091">
    <property type="entry name" value="Abhydrolase_10"/>
    <property type="match status" value="1"/>
</dbReference>
<reference evidence="2 3" key="1">
    <citation type="submission" date="2020-10" db="EMBL/GenBank/DDBJ databases">
        <title>Complete genome sequence of Paludibaculum fermentans P105T, a facultatively anaerobic acidobacterium capable of dissimilatory Fe(III) reduction.</title>
        <authorList>
            <person name="Dedysh S.N."/>
            <person name="Beletsky A.V."/>
            <person name="Kulichevskaya I.S."/>
            <person name="Mardanov A.V."/>
            <person name="Ravin N.V."/>
        </authorList>
    </citation>
    <scope>NUCLEOTIDE SEQUENCE [LARGE SCALE GENOMIC DNA]</scope>
    <source>
        <strain evidence="2 3">P105</strain>
    </source>
</reference>
<dbReference type="KEGG" id="pfer:IRI77_21055"/>
<evidence type="ECO:0000313" key="3">
    <source>
        <dbReference type="Proteomes" id="UP000593892"/>
    </source>
</evidence>
<dbReference type="RefSeq" id="WP_194446991.1">
    <property type="nucleotide sequence ID" value="NZ_CP063849.1"/>
</dbReference>
<proteinExistence type="predicted"/>
<name>A0A7S7NKI1_PALFE</name>
<dbReference type="Proteomes" id="UP000593892">
    <property type="component" value="Chromosome"/>
</dbReference>
<organism evidence="2 3">
    <name type="scientific">Paludibaculum fermentans</name>
    <dbReference type="NCBI Taxonomy" id="1473598"/>
    <lineage>
        <taxon>Bacteria</taxon>
        <taxon>Pseudomonadati</taxon>
        <taxon>Acidobacteriota</taxon>
        <taxon>Terriglobia</taxon>
        <taxon>Bryobacterales</taxon>
        <taxon>Bryobacteraceae</taxon>
        <taxon>Paludibaculum</taxon>
    </lineage>
</organism>
<protein>
    <recommendedName>
        <fullName evidence="1">Alpha/beta hydrolase domain-containing protein</fullName>
    </recommendedName>
</protein>
<dbReference type="InterPro" id="IPR045394">
    <property type="entry name" value="Abhydrolase_dom"/>
</dbReference>
<dbReference type="AlphaFoldDB" id="A0A7S7NKI1"/>
<evidence type="ECO:0000313" key="2">
    <source>
        <dbReference type="EMBL" id="QOY85321.1"/>
    </source>
</evidence>
<keyword evidence="3" id="KW-1185">Reference proteome</keyword>